<evidence type="ECO:0000313" key="4">
    <source>
        <dbReference type="EMBL" id="QQA00061.1"/>
    </source>
</evidence>
<reference evidence="4 5" key="1">
    <citation type="submission" date="2020-11" db="EMBL/GenBank/DDBJ databases">
        <title>Treponema Peruensis nv. sp., first commensal Treponema isolated from human feces.</title>
        <authorList>
            <person name="Belkhou C."/>
            <person name="Raes J."/>
        </authorList>
    </citation>
    <scope>NUCLEOTIDE SEQUENCE [LARGE SCALE GENOMIC DNA]</scope>
    <source>
        <strain evidence="4 5">RCC2812</strain>
    </source>
</reference>
<dbReference type="RefSeq" id="WP_198441936.1">
    <property type="nucleotide sequence ID" value="NZ_CBCSHE010000001.1"/>
</dbReference>
<dbReference type="PANTHER" id="PTHR46401">
    <property type="entry name" value="GLYCOSYLTRANSFERASE WBBK-RELATED"/>
    <property type="match status" value="1"/>
</dbReference>
<proteinExistence type="predicted"/>
<dbReference type="Gene3D" id="3.40.50.2000">
    <property type="entry name" value="Glycogen Phosphorylase B"/>
    <property type="match status" value="2"/>
</dbReference>
<dbReference type="InterPro" id="IPR028098">
    <property type="entry name" value="Glyco_trans_4-like_N"/>
</dbReference>
<dbReference type="InterPro" id="IPR001296">
    <property type="entry name" value="Glyco_trans_1"/>
</dbReference>
<dbReference type="GO" id="GO:0009103">
    <property type="term" value="P:lipopolysaccharide biosynthetic process"/>
    <property type="evidence" value="ECO:0007669"/>
    <property type="project" value="TreeGrafter"/>
</dbReference>
<feature type="domain" description="Glycosyl transferase family 1" evidence="2">
    <location>
        <begin position="204"/>
        <end position="357"/>
    </location>
</feature>
<accession>A0A7T3RBK3</accession>
<dbReference type="AlphaFoldDB" id="A0A7T3RBK3"/>
<gene>
    <name evidence="4" type="ORF">IWA51_07170</name>
</gene>
<evidence type="ECO:0000259" key="3">
    <source>
        <dbReference type="Pfam" id="PF13439"/>
    </source>
</evidence>
<dbReference type="Pfam" id="PF00534">
    <property type="entry name" value="Glycos_transf_1"/>
    <property type="match status" value="1"/>
</dbReference>
<name>A0A7T3RBK3_9SPIR</name>
<sequence>MNESICLYIANFIYKFGGTESYTANLIEALQNINSQFKITVITEHFKNTKKLTVKELADRTNNAYGTKISSSNFYIEYILSTDKKSRLDYFLFEKKLQKITKKYDIFFYCSRGLLTGKAKTNIAIIHFPMDKKESFPAYQKFKLLKPIAKITDNNFKNSYSYFIPNSNFTAYWLKEKWQIPESKIKVLYPPVTIVEGKYNKIPYSIFISSRIEKSKKIEELIQAYTKSEFLSQNCTLTIAGSIKNEAPEYKDYLTKLNPKVNFIFEPDRNQIEELYKTSVVFWHAKGYKESNPYNMEHFGITTVEAMSAGCIPVVINKAGQKEIVTDECGFKWDTTQELVSNTEYIFSHPQEAKLLSANSIKRSKIFSKENYTIQMNSFINSLNNEDK</sequence>
<feature type="domain" description="Glycosyltransferase subfamily 4-like N-terminal" evidence="3">
    <location>
        <begin position="16"/>
        <end position="192"/>
    </location>
</feature>
<dbReference type="GO" id="GO:0016757">
    <property type="term" value="F:glycosyltransferase activity"/>
    <property type="evidence" value="ECO:0007669"/>
    <property type="project" value="InterPro"/>
</dbReference>
<evidence type="ECO:0000313" key="5">
    <source>
        <dbReference type="Proteomes" id="UP000595224"/>
    </source>
</evidence>
<evidence type="ECO:0000256" key="1">
    <source>
        <dbReference type="ARBA" id="ARBA00022679"/>
    </source>
</evidence>
<dbReference type="SUPFAM" id="SSF53756">
    <property type="entry name" value="UDP-Glycosyltransferase/glycogen phosphorylase"/>
    <property type="match status" value="1"/>
</dbReference>
<keyword evidence="1 4" id="KW-0808">Transferase</keyword>
<protein>
    <submittedName>
        <fullName evidence="4">Glycosyltransferase family 4 protein</fullName>
    </submittedName>
</protein>
<dbReference type="KEGG" id="tper:IWA51_07170"/>
<dbReference type="Proteomes" id="UP000595224">
    <property type="component" value="Chromosome"/>
</dbReference>
<organism evidence="4 5">
    <name type="scientific">Treponema peruense</name>
    <dbReference type="NCBI Taxonomy" id="2787628"/>
    <lineage>
        <taxon>Bacteria</taxon>
        <taxon>Pseudomonadati</taxon>
        <taxon>Spirochaetota</taxon>
        <taxon>Spirochaetia</taxon>
        <taxon>Spirochaetales</taxon>
        <taxon>Treponemataceae</taxon>
        <taxon>Treponema</taxon>
    </lineage>
</organism>
<keyword evidence="5" id="KW-1185">Reference proteome</keyword>
<dbReference type="CDD" id="cd03801">
    <property type="entry name" value="GT4_PimA-like"/>
    <property type="match status" value="1"/>
</dbReference>
<dbReference type="EMBL" id="CP064936">
    <property type="protein sequence ID" value="QQA00061.1"/>
    <property type="molecule type" value="Genomic_DNA"/>
</dbReference>
<dbReference type="PANTHER" id="PTHR46401:SF2">
    <property type="entry name" value="GLYCOSYLTRANSFERASE WBBK-RELATED"/>
    <property type="match status" value="1"/>
</dbReference>
<dbReference type="Pfam" id="PF13439">
    <property type="entry name" value="Glyco_transf_4"/>
    <property type="match status" value="1"/>
</dbReference>
<evidence type="ECO:0000259" key="2">
    <source>
        <dbReference type="Pfam" id="PF00534"/>
    </source>
</evidence>